<keyword evidence="2 6" id="KW-0732">Signal</keyword>
<evidence type="ECO:0000256" key="6">
    <source>
        <dbReference type="SAM" id="SignalP"/>
    </source>
</evidence>
<comment type="caution">
    <text evidence="7">The sequence shown here is derived from an EMBL/GenBank/DDBJ whole genome shotgun (WGS) entry which is preliminary data.</text>
</comment>
<reference evidence="7 8" key="1">
    <citation type="submission" date="2021-06" db="EMBL/GenBank/DDBJ databases">
        <title>Sphingomonas sp. XMGL2, whole genome shotgun sequencing project.</title>
        <authorList>
            <person name="Zhao G."/>
            <person name="Shen L."/>
        </authorList>
    </citation>
    <scope>NUCLEOTIDE SEQUENCE [LARGE SCALE GENOMIC DNA]</scope>
    <source>
        <strain evidence="7 8">XMGL2</strain>
    </source>
</reference>
<dbReference type="GO" id="GO:0016787">
    <property type="term" value="F:hydrolase activity"/>
    <property type="evidence" value="ECO:0007669"/>
    <property type="project" value="UniProtKB-KW"/>
</dbReference>
<dbReference type="Pfam" id="PF07519">
    <property type="entry name" value="Tannase"/>
    <property type="match status" value="1"/>
</dbReference>
<evidence type="ECO:0000313" key="8">
    <source>
        <dbReference type="Proteomes" id="UP000776276"/>
    </source>
</evidence>
<organism evidence="7 8">
    <name type="scientific">Sphingomonas quercus</name>
    <dbReference type="NCBI Taxonomy" id="2842451"/>
    <lineage>
        <taxon>Bacteria</taxon>
        <taxon>Pseudomonadati</taxon>
        <taxon>Pseudomonadota</taxon>
        <taxon>Alphaproteobacteria</taxon>
        <taxon>Sphingomonadales</taxon>
        <taxon>Sphingomonadaceae</taxon>
        <taxon>Sphingomonas</taxon>
    </lineage>
</organism>
<accession>A0ABS6BHW0</accession>
<evidence type="ECO:0000256" key="2">
    <source>
        <dbReference type="ARBA" id="ARBA00022729"/>
    </source>
</evidence>
<evidence type="ECO:0000313" key="7">
    <source>
        <dbReference type="EMBL" id="MBU3077898.1"/>
    </source>
</evidence>
<proteinExistence type="predicted"/>
<evidence type="ECO:0000256" key="4">
    <source>
        <dbReference type="ARBA" id="ARBA00023157"/>
    </source>
</evidence>
<feature type="region of interest" description="Disordered" evidence="5">
    <location>
        <begin position="458"/>
        <end position="484"/>
    </location>
</feature>
<name>A0ABS6BHW0_9SPHN</name>
<keyword evidence="1" id="KW-0719">Serine esterase</keyword>
<dbReference type="InterPro" id="IPR011118">
    <property type="entry name" value="Tannase/feruloyl_esterase"/>
</dbReference>
<evidence type="ECO:0000256" key="1">
    <source>
        <dbReference type="ARBA" id="ARBA00022487"/>
    </source>
</evidence>
<dbReference type="PANTHER" id="PTHR33938:SF15">
    <property type="entry name" value="FERULOYL ESTERASE B-RELATED"/>
    <property type="match status" value="1"/>
</dbReference>
<protein>
    <submittedName>
        <fullName evidence="7">Tannase/feruloyl esterase family alpha/beta hydrolase</fullName>
    </submittedName>
</protein>
<dbReference type="EMBL" id="JAHKRT010000004">
    <property type="protein sequence ID" value="MBU3077898.1"/>
    <property type="molecule type" value="Genomic_DNA"/>
</dbReference>
<keyword evidence="8" id="KW-1185">Reference proteome</keyword>
<dbReference type="PANTHER" id="PTHR33938">
    <property type="entry name" value="FERULOYL ESTERASE B-RELATED"/>
    <property type="match status" value="1"/>
</dbReference>
<gene>
    <name evidence="7" type="ORF">KOF26_08480</name>
</gene>
<keyword evidence="3 7" id="KW-0378">Hydrolase</keyword>
<feature type="signal peptide" evidence="6">
    <location>
        <begin position="1"/>
        <end position="23"/>
    </location>
</feature>
<evidence type="ECO:0000256" key="3">
    <source>
        <dbReference type="ARBA" id="ARBA00022801"/>
    </source>
</evidence>
<feature type="chain" id="PRO_5045875767" evidence="6">
    <location>
        <begin position="24"/>
        <end position="484"/>
    </location>
</feature>
<keyword evidence="4" id="KW-1015">Disulfide bond</keyword>
<sequence length="484" mass="51266">MLRNLCLALALVAALLGLAPAEARSLPVVAPRMACADLARMVLADPAAPGRVETATVVGDKGAAPYCEVKGYVAPQVRFELHLPMRSWTQRLMFLGCGGFCGVVRLGPPRAAEGCRPLDAGEFALVTSDLGHVAGGIMDAVWAADRQAREDFGHRGVHVVTLAAKEIVRRFYGEPPAYAYFNGCSDGGREGVMAAARYPADFDAVIAGAPVVNLIANHTLFHAWALQHLRRPDGSFVFNDAALGQLHQAALDACDTDGGDPRDGVIPDPSRCAFDPGRLACGAAPCLSAEQVAVARAIYGGARDERGRPLYFGYPVGTELGWNRQAASVARWGAGSSAGYLASDPPDPNAELATLRFTAAAVRKLYAHADSFNITDPDLAAFQRRGGKLILWQGWADFNVASMSGVTLWKAIRARSGAGADGFVRLYMLPGVAHCGGGDGPDRTDLMSAIIAWREDGQPPRSITASRRGADGSLLATRTVEPYR</sequence>
<dbReference type="Proteomes" id="UP000776276">
    <property type="component" value="Unassembled WGS sequence"/>
</dbReference>
<dbReference type="RefSeq" id="WP_216323219.1">
    <property type="nucleotide sequence ID" value="NZ_JAHKRT010000004.1"/>
</dbReference>
<evidence type="ECO:0000256" key="5">
    <source>
        <dbReference type="SAM" id="MobiDB-lite"/>
    </source>
</evidence>